<sequence length="91" mass="10032">MPRHSRNGASLAASQLATCQVSTMTRVHGLESLSGRILTFTIRPGHARSGTHQGTCPHYKSRPRTEDVICRTISKAMEISVIHNVLHAWLT</sequence>
<accession>A0A8A1LEN1</accession>
<proteinExistence type="predicted"/>
<protein>
    <submittedName>
        <fullName evidence="1">Uncharacterized protein</fullName>
    </submittedName>
</protein>
<evidence type="ECO:0000313" key="1">
    <source>
        <dbReference type="EMBL" id="QSS52010.1"/>
    </source>
</evidence>
<dbReference type="AlphaFoldDB" id="A0A8A1LEN1"/>
<evidence type="ECO:0000313" key="2">
    <source>
        <dbReference type="Proteomes" id="UP000663419"/>
    </source>
</evidence>
<organism evidence="1 2">
    <name type="scientific">Ajellomyces capsulatus (strain H88)</name>
    <name type="common">Darling's disease fungus</name>
    <name type="synonym">Histoplasma capsulatum</name>
    <dbReference type="NCBI Taxonomy" id="544711"/>
    <lineage>
        <taxon>Eukaryota</taxon>
        <taxon>Fungi</taxon>
        <taxon>Dikarya</taxon>
        <taxon>Ascomycota</taxon>
        <taxon>Pezizomycotina</taxon>
        <taxon>Eurotiomycetes</taxon>
        <taxon>Eurotiomycetidae</taxon>
        <taxon>Onygenales</taxon>
        <taxon>Ajellomycetaceae</taxon>
        <taxon>Histoplasma</taxon>
    </lineage>
</organism>
<dbReference type="VEuPathDB" id="FungiDB:I7I53_07503"/>
<dbReference type="EMBL" id="CP069103">
    <property type="protein sequence ID" value="QSS52010.1"/>
    <property type="molecule type" value="Genomic_DNA"/>
</dbReference>
<dbReference type="Proteomes" id="UP000663419">
    <property type="component" value="Chromosome 2"/>
</dbReference>
<name>A0A8A1LEN1_AJEC8</name>
<reference evidence="1" key="1">
    <citation type="submission" date="2021-01" db="EMBL/GenBank/DDBJ databases">
        <title>Chromosome-level genome assembly of a human fungal pathogen reveals clustering of transcriptionally co-regulated genes.</title>
        <authorList>
            <person name="Voorhies M."/>
            <person name="Cohen S."/>
            <person name="Shea T.P."/>
            <person name="Petrus S."/>
            <person name="Munoz J.F."/>
            <person name="Poplawski S."/>
            <person name="Goldman W.E."/>
            <person name="Michael T."/>
            <person name="Cuomo C.A."/>
            <person name="Sil A."/>
            <person name="Beyhan S."/>
        </authorList>
    </citation>
    <scope>NUCLEOTIDE SEQUENCE</scope>
    <source>
        <strain evidence="1">H88</strain>
    </source>
</reference>
<gene>
    <name evidence="1" type="ORF">I7I53_07503</name>
</gene>